<reference evidence="10 11" key="1">
    <citation type="submission" date="2010-02" db="EMBL/GenBank/DDBJ databases">
        <authorList>
            <person name="Weinstock G."/>
            <person name="Sodergren E."/>
            <person name="Clifton S."/>
            <person name="Fulton L."/>
            <person name="Fulton B."/>
            <person name="Courtney L."/>
            <person name="Fronick C."/>
            <person name="Harrison M."/>
            <person name="Strong C."/>
            <person name="Farmer C."/>
            <person name="Delahaunty K."/>
            <person name="Markovic C."/>
            <person name="Hall O."/>
            <person name="Minx P."/>
            <person name="Tomlinson C."/>
            <person name="Mitreva M."/>
            <person name="Nelson J."/>
            <person name="Hou S."/>
            <person name="Wollam A."/>
            <person name="Pepin K.H."/>
            <person name="Johnson M."/>
            <person name="Bhonagiri V."/>
            <person name="Zhang X."/>
            <person name="Suruliraj S."/>
            <person name="Warren W."/>
            <person name="Chinwalla A."/>
            <person name="Mardis E.R."/>
            <person name="Wilson R.K."/>
        </authorList>
    </citation>
    <scope>NUCLEOTIDE SEQUENCE [LARGE SCALE GENOMIC DNA]</scope>
    <source>
        <strain evidence="10 11">ATCC 23685</strain>
    </source>
</reference>
<evidence type="ECO:0000256" key="7">
    <source>
        <dbReference type="ARBA" id="ARBA00022989"/>
    </source>
</evidence>
<dbReference type="PRINTS" id="PR00175">
    <property type="entry name" value="NAALASMPORT"/>
</dbReference>
<evidence type="ECO:0000256" key="5">
    <source>
        <dbReference type="ARBA" id="ARBA00022692"/>
    </source>
</evidence>
<evidence type="ECO:0000256" key="1">
    <source>
        <dbReference type="ARBA" id="ARBA00004651"/>
    </source>
</evidence>
<keyword evidence="7 9" id="KW-1133">Transmembrane helix</keyword>
<evidence type="ECO:0000256" key="8">
    <source>
        <dbReference type="ARBA" id="ARBA00023136"/>
    </source>
</evidence>
<name>D4F1Y9_EDWTA</name>
<keyword evidence="9" id="KW-0997">Cell inner membrane</keyword>
<comment type="subcellular location">
    <subcellularLocation>
        <location evidence="9">Cell inner membrane</location>
        <topology evidence="9">Multi-pass membrane protein</topology>
    </subcellularLocation>
    <subcellularLocation>
        <location evidence="1">Cell membrane</location>
        <topology evidence="1">Multi-pass membrane protein</topology>
    </subcellularLocation>
</comment>
<evidence type="ECO:0000256" key="3">
    <source>
        <dbReference type="ARBA" id="ARBA00022448"/>
    </source>
</evidence>
<feature type="transmembrane region" description="Helical" evidence="9">
    <location>
        <begin position="216"/>
        <end position="233"/>
    </location>
</feature>
<dbReference type="PANTHER" id="PTHR30330:SF1">
    <property type="entry name" value="AMINO-ACID CARRIER PROTEIN ALST"/>
    <property type="match status" value="1"/>
</dbReference>
<protein>
    <submittedName>
        <fullName evidence="10">Amino acid carrier protein</fullName>
    </submittedName>
</protein>
<dbReference type="Proteomes" id="UP000003692">
    <property type="component" value="Unassembled WGS sequence"/>
</dbReference>
<dbReference type="PROSITE" id="PS01302">
    <property type="entry name" value="UPF0758"/>
    <property type="match status" value="1"/>
</dbReference>
<dbReference type="AlphaFoldDB" id="D4F1Y9"/>
<evidence type="ECO:0000256" key="2">
    <source>
        <dbReference type="ARBA" id="ARBA00009261"/>
    </source>
</evidence>
<dbReference type="GO" id="GO:0005886">
    <property type="term" value="C:plasma membrane"/>
    <property type="evidence" value="ECO:0007669"/>
    <property type="project" value="UniProtKB-SubCell"/>
</dbReference>
<dbReference type="HOGENOM" id="CLU_024867_0_1_6"/>
<comment type="similarity">
    <text evidence="2 9">Belongs to the alanine or glycine:cation symporter (AGCS) (TC 2.A.25) family.</text>
</comment>
<keyword evidence="5 9" id="KW-0812">Transmembrane</keyword>
<feature type="transmembrane region" description="Helical" evidence="9">
    <location>
        <begin position="452"/>
        <end position="475"/>
    </location>
</feature>
<dbReference type="InterPro" id="IPR001463">
    <property type="entry name" value="Na/Ala_symport"/>
</dbReference>
<dbReference type="Pfam" id="PF01235">
    <property type="entry name" value="Na_Ala_symp"/>
    <property type="match status" value="1"/>
</dbReference>
<sequence>MLHSCRLIDTVSHSVAQRTSGGLVSSGKDIIKEDYALTDLISFINNILWGSVLIYLLIGAGLYFTFRTGFIQFRHFGHMFSVLKNSNKVDSGGISSFQALCTSLAARVGTGNLTGVAIALTAGGPGAIFWMWIIALIGMATSFIESTLAQLYKTRDDQGNFRGGPAYYMEKGLGMRWMGILFSLFLLVAFGLVFNAVQANSIAQATAVAFHISPQYVGMTLVVICGVVIFGGLRSIARTAELIVPVMAIAYLLLAFWVMGHNLARLPEVLMLVIKSAFGLQEAAAGAVGYGISQAMTQGIQRGLFSNEAGMGSAPNAAASATPYPPHPASQGYVQMLGVFMDTLVICSATAAIILSSGVLDAAPGSISGIELTQRALSSAVGDWGGTFIAVAIFFFAFTSIIANYAYAESNLIFLEHNHPSGLIFLRLGTLGMVMFGALAELPLVWKMADLSMALMAITNLIAILLLSGVAFKLARDYNHQRRLGLVPTLDLSKYPEIQQQVEPGIWEKPARK</sequence>
<keyword evidence="4" id="KW-1003">Cell membrane</keyword>
<dbReference type="PROSITE" id="PS00873">
    <property type="entry name" value="NA_ALANINE_SYMP"/>
    <property type="match status" value="1"/>
</dbReference>
<keyword evidence="6 9" id="KW-0769">Symport</keyword>
<feature type="transmembrane region" description="Helical" evidence="9">
    <location>
        <begin position="384"/>
        <end position="403"/>
    </location>
</feature>
<evidence type="ECO:0000313" key="11">
    <source>
        <dbReference type="Proteomes" id="UP000003692"/>
    </source>
</evidence>
<dbReference type="GO" id="GO:0005283">
    <property type="term" value="F:amino acid:sodium symporter activity"/>
    <property type="evidence" value="ECO:0007669"/>
    <property type="project" value="InterPro"/>
</dbReference>
<keyword evidence="3 9" id="KW-0813">Transport</keyword>
<dbReference type="NCBIfam" id="TIGR00835">
    <property type="entry name" value="agcS"/>
    <property type="match status" value="1"/>
</dbReference>
<dbReference type="EMBL" id="ADGK01000029">
    <property type="protein sequence ID" value="EFE24211.1"/>
    <property type="molecule type" value="Genomic_DNA"/>
</dbReference>
<dbReference type="PANTHER" id="PTHR30330">
    <property type="entry name" value="AGSS FAMILY TRANSPORTER, SODIUM-ALANINE"/>
    <property type="match status" value="1"/>
</dbReference>
<evidence type="ECO:0000256" key="6">
    <source>
        <dbReference type="ARBA" id="ARBA00022847"/>
    </source>
</evidence>
<proteinExistence type="inferred from homology"/>
<accession>D4F1Y9</accession>
<evidence type="ECO:0000256" key="9">
    <source>
        <dbReference type="RuleBase" id="RU363064"/>
    </source>
</evidence>
<feature type="transmembrane region" description="Helical" evidence="9">
    <location>
        <begin position="343"/>
        <end position="364"/>
    </location>
</feature>
<dbReference type="FunFam" id="1.20.1740.10:FF:000004">
    <property type="entry name" value="Sodium:alanine symporter family protein"/>
    <property type="match status" value="1"/>
</dbReference>
<comment type="caution">
    <text evidence="10">The sequence shown here is derived from an EMBL/GenBank/DDBJ whole genome shotgun (WGS) entry which is preliminary data.</text>
</comment>
<feature type="transmembrane region" description="Helical" evidence="9">
    <location>
        <begin position="47"/>
        <end position="66"/>
    </location>
</feature>
<feature type="transmembrane region" description="Helical" evidence="9">
    <location>
        <begin position="173"/>
        <end position="196"/>
    </location>
</feature>
<gene>
    <name evidence="10" type="primary">agcS</name>
    <name evidence="10" type="ORF">EDWATA_00733</name>
</gene>
<evidence type="ECO:0000256" key="4">
    <source>
        <dbReference type="ARBA" id="ARBA00022475"/>
    </source>
</evidence>
<dbReference type="InterPro" id="IPR020891">
    <property type="entry name" value="UPF0758_CS"/>
</dbReference>
<evidence type="ECO:0000313" key="10">
    <source>
        <dbReference type="EMBL" id="EFE24211.1"/>
    </source>
</evidence>
<dbReference type="Gene3D" id="1.20.1740.10">
    <property type="entry name" value="Amino acid/polyamine transporter I"/>
    <property type="match status" value="1"/>
</dbReference>
<feature type="transmembrane region" description="Helical" evidence="9">
    <location>
        <begin position="424"/>
        <end position="446"/>
    </location>
</feature>
<keyword evidence="8 9" id="KW-0472">Membrane</keyword>
<organism evidence="10 11">
    <name type="scientific">Edwardsiella tarda ATCC 23685</name>
    <dbReference type="NCBI Taxonomy" id="500638"/>
    <lineage>
        <taxon>Bacteria</taxon>
        <taxon>Pseudomonadati</taxon>
        <taxon>Pseudomonadota</taxon>
        <taxon>Gammaproteobacteria</taxon>
        <taxon>Enterobacterales</taxon>
        <taxon>Hafniaceae</taxon>
        <taxon>Edwardsiella</taxon>
    </lineage>
</organism>
<feature type="transmembrane region" description="Helical" evidence="9">
    <location>
        <begin position="240"/>
        <end position="260"/>
    </location>
</feature>